<dbReference type="PANTHER" id="PTHR13774:SF17">
    <property type="entry name" value="PHENAZINE BIOSYNTHESIS-LIKE DOMAIN-CONTAINING PROTEIN"/>
    <property type="match status" value="1"/>
</dbReference>
<accession>G5K398</accession>
<dbReference type="SUPFAM" id="SSF54506">
    <property type="entry name" value="Diaminopimelate epimerase-like"/>
    <property type="match status" value="1"/>
</dbReference>
<dbReference type="InterPro" id="IPR003719">
    <property type="entry name" value="Phenazine_PhzF-like"/>
</dbReference>
<dbReference type="GO" id="GO:0016853">
    <property type="term" value="F:isomerase activity"/>
    <property type="evidence" value="ECO:0007669"/>
    <property type="project" value="UniProtKB-KW"/>
</dbReference>
<protein>
    <submittedName>
        <fullName evidence="3">Phenazine biosynthesis-like domain protein</fullName>
    </submittedName>
</protein>
<dbReference type="EMBL" id="AEUX02000006">
    <property type="protein sequence ID" value="EHI69831.1"/>
    <property type="molecule type" value="Genomic_DNA"/>
</dbReference>
<comment type="caution">
    <text evidence="3">The sequence shown here is derived from an EMBL/GenBank/DDBJ whole genome shotgun (WGS) entry which is preliminary data.</text>
</comment>
<dbReference type="Pfam" id="PF02567">
    <property type="entry name" value="PhzC-PhzF"/>
    <property type="match status" value="1"/>
</dbReference>
<evidence type="ECO:0000313" key="3">
    <source>
        <dbReference type="EMBL" id="EHI69831.1"/>
    </source>
</evidence>
<evidence type="ECO:0000256" key="1">
    <source>
        <dbReference type="ARBA" id="ARBA00008270"/>
    </source>
</evidence>
<dbReference type="PANTHER" id="PTHR13774">
    <property type="entry name" value="PHENAZINE BIOSYNTHESIS PROTEIN"/>
    <property type="match status" value="1"/>
</dbReference>
<evidence type="ECO:0000313" key="4">
    <source>
        <dbReference type="Proteomes" id="UP000003330"/>
    </source>
</evidence>
<dbReference type="eggNOG" id="COG0384">
    <property type="taxonomic scope" value="Bacteria"/>
</dbReference>
<sequence length="169" mass="19045">MSKSGLLEVTIDEDIHLHFPKVDTSPVKVTSEMKEIFGDAIEVAFMTEDLKHLVLVLQDQQNVAHISFDRNKFSQLAKHGVTVTAKSYDNDIDYVLRYFAPNYGIDEDPVTGSAHTRIADFWSNKLKKVNLVAKQLSDRQGLMSISVEDEFIKISGTASLYLKGKLRIN</sequence>
<keyword evidence="4" id="KW-1185">Reference proteome</keyword>
<organism evidence="3 4">
    <name type="scientific">Streptococcus ictaluri 707-05</name>
    <dbReference type="NCBI Taxonomy" id="764299"/>
    <lineage>
        <taxon>Bacteria</taxon>
        <taxon>Bacillati</taxon>
        <taxon>Bacillota</taxon>
        <taxon>Bacilli</taxon>
        <taxon>Lactobacillales</taxon>
        <taxon>Streptococcaceae</taxon>
        <taxon>Streptococcus</taxon>
    </lineage>
</organism>
<proteinExistence type="inferred from homology"/>
<dbReference type="Gene3D" id="3.10.310.10">
    <property type="entry name" value="Diaminopimelate Epimerase, Chain A, domain 1"/>
    <property type="match status" value="2"/>
</dbReference>
<comment type="similarity">
    <text evidence="1">Belongs to the PhzF family.</text>
</comment>
<keyword evidence="2" id="KW-0413">Isomerase</keyword>
<dbReference type="Proteomes" id="UP000003330">
    <property type="component" value="Unassembled WGS sequence"/>
</dbReference>
<evidence type="ECO:0000256" key="2">
    <source>
        <dbReference type="ARBA" id="ARBA00023235"/>
    </source>
</evidence>
<reference evidence="3 4" key="1">
    <citation type="journal article" date="2014" name="Int. J. Syst. Evol. Microbiol.">
        <title>Phylogenomics and the dynamic genome evolution of the genus Streptococcus.</title>
        <authorList>
            <consortium name="The Broad Institute Genome Sequencing Platform"/>
            <person name="Richards V.P."/>
            <person name="Palmer S.R."/>
            <person name="Pavinski Bitar P.D."/>
            <person name="Qin X."/>
            <person name="Weinstock G.M."/>
            <person name="Highlander S.K."/>
            <person name="Town C.D."/>
            <person name="Burne R.A."/>
            <person name="Stanhope M.J."/>
        </authorList>
    </citation>
    <scope>NUCLEOTIDE SEQUENCE [LARGE SCALE GENOMIC DNA]</scope>
    <source>
        <strain evidence="3 4">707-05</strain>
    </source>
</reference>
<name>G5K398_9STRE</name>
<dbReference type="AlphaFoldDB" id="G5K398"/>
<gene>
    <name evidence="3" type="ORF">STRIC_1266</name>
</gene>
<dbReference type="STRING" id="764299.STRIC_1266"/>
<dbReference type="GO" id="GO:0005737">
    <property type="term" value="C:cytoplasm"/>
    <property type="evidence" value="ECO:0007669"/>
    <property type="project" value="TreeGrafter"/>
</dbReference>